<proteinExistence type="predicted"/>
<evidence type="ECO:0000313" key="2">
    <source>
        <dbReference type="EMBL" id="GIF00231.1"/>
    </source>
</evidence>
<dbReference type="Proteomes" id="UP000636960">
    <property type="component" value="Unassembled WGS sequence"/>
</dbReference>
<gene>
    <name evidence="2" type="ORF">Ari01nite_76950</name>
</gene>
<comment type="caution">
    <text evidence="2">The sequence shown here is derived from an EMBL/GenBank/DDBJ whole genome shotgun (WGS) entry which is preliminary data.</text>
</comment>
<accession>A0A919K3R5</accession>
<protein>
    <submittedName>
        <fullName evidence="2">Uncharacterized protein</fullName>
    </submittedName>
</protein>
<keyword evidence="3" id="KW-1185">Reference proteome</keyword>
<reference evidence="2" key="1">
    <citation type="submission" date="2021-01" db="EMBL/GenBank/DDBJ databases">
        <title>Whole genome shotgun sequence of Actinoplanes rishiriensis NBRC 108556.</title>
        <authorList>
            <person name="Komaki H."/>
            <person name="Tamura T."/>
        </authorList>
    </citation>
    <scope>NUCLEOTIDE SEQUENCE</scope>
    <source>
        <strain evidence="2">NBRC 108556</strain>
    </source>
</reference>
<dbReference type="AlphaFoldDB" id="A0A919K3R5"/>
<dbReference type="EMBL" id="BOMV01000080">
    <property type="protein sequence ID" value="GIF00231.1"/>
    <property type="molecule type" value="Genomic_DNA"/>
</dbReference>
<dbReference type="RefSeq" id="WP_203787793.1">
    <property type="nucleotide sequence ID" value="NZ_BOMV01000080.1"/>
</dbReference>
<sequence length="426" mass="46073">MGLLHRVRRARLAGMVIRRLRRAGFADARYDARGFRVRFTAHGDDTPTILELAPLLAARGGRRRERVKRFVAGLAAAPRLPQTWAEARPLLRPVLRGGTPGAPLSRPVLPFLFEYVVIDQPDTMTYVGPEQLARWEVTNEEVFEAARANLSGAVLHGVAAQPVVVRFVDNGDAYWTSHLLLPHWLERLTDQVGGTPVAFAPERGTLLVTADGSDHLTALFTLVEEIYTNSSRPITPMAYTSDAQGCPVPYPAPPGHPQHRAAQRAQCLLAVHEYTRQQSHHPSDAPPPTRTDPPPDEMSTPDQPSAEAAVHGHATPDGVPEAAAAAPAAAPAEAPAEASAEASASGDAAVMPTTGPAMADLLLVGSDDLGWRTRAAWPRDEPILLPTADEVQIGSEVRSWASLRRHLTAAPDLSPPRWAANRWPQR</sequence>
<feature type="compositionally biased region" description="Low complexity" evidence="1">
    <location>
        <begin position="320"/>
        <end position="345"/>
    </location>
</feature>
<feature type="region of interest" description="Disordered" evidence="1">
    <location>
        <begin position="275"/>
        <end position="351"/>
    </location>
</feature>
<name>A0A919K3R5_9ACTN</name>
<evidence type="ECO:0000256" key="1">
    <source>
        <dbReference type="SAM" id="MobiDB-lite"/>
    </source>
</evidence>
<evidence type="ECO:0000313" key="3">
    <source>
        <dbReference type="Proteomes" id="UP000636960"/>
    </source>
</evidence>
<organism evidence="2 3">
    <name type="scientific">Paractinoplanes rishiriensis</name>
    <dbReference type="NCBI Taxonomy" id="1050105"/>
    <lineage>
        <taxon>Bacteria</taxon>
        <taxon>Bacillati</taxon>
        <taxon>Actinomycetota</taxon>
        <taxon>Actinomycetes</taxon>
        <taxon>Micromonosporales</taxon>
        <taxon>Micromonosporaceae</taxon>
        <taxon>Paractinoplanes</taxon>
    </lineage>
</organism>